<name>A0A098B0Q7_DESHA</name>
<proteinExistence type="predicted"/>
<feature type="transmembrane region" description="Helical" evidence="1">
    <location>
        <begin position="6"/>
        <end position="25"/>
    </location>
</feature>
<protein>
    <submittedName>
        <fullName evidence="2">Stage III sporulation protein AF (Spore III AF)</fullName>
    </submittedName>
</protein>
<sequence length="196" mass="21344">MESLQTLVRNLAIILLLASFLEMLLPNKSMKGFVKLVMGLFVISAILTPLTTLLGMTVESAIPAWTESSAQELAVLAPGEVGEAISTNAVQEQYKAIVVSQIKALTVGMEGIKELQVNVDLAEGSSGLTNIPRIDRIMIHLDAEERGVQPIEDIVIDLNEPKPIQKQVLSATALEIRDKVALFMQMPREQIIITEG</sequence>
<keyword evidence="1" id="KW-0812">Transmembrane</keyword>
<dbReference type="AlphaFoldDB" id="A0A098B0Q7"/>
<keyword evidence="1" id="KW-1133">Transmembrane helix</keyword>
<gene>
    <name evidence="2" type="ORF">DPCES_2562</name>
</gene>
<organism evidence="2">
    <name type="scientific">Desulfitobacterium hafniense</name>
    <name type="common">Desulfitobacterium frappieri</name>
    <dbReference type="NCBI Taxonomy" id="49338"/>
    <lineage>
        <taxon>Bacteria</taxon>
        <taxon>Bacillati</taxon>
        <taxon>Bacillota</taxon>
        <taxon>Clostridia</taxon>
        <taxon>Eubacteriales</taxon>
        <taxon>Desulfitobacteriaceae</taxon>
        <taxon>Desulfitobacterium</taxon>
    </lineage>
</organism>
<evidence type="ECO:0000256" key="1">
    <source>
        <dbReference type="SAM" id="Phobius"/>
    </source>
</evidence>
<dbReference type="PATRIC" id="fig|49338.4.peg.2752"/>
<feature type="transmembrane region" description="Helical" evidence="1">
    <location>
        <begin position="37"/>
        <end position="58"/>
    </location>
</feature>
<dbReference type="NCBIfam" id="TIGR02896">
    <property type="entry name" value="spore_III_AF"/>
    <property type="match status" value="1"/>
</dbReference>
<dbReference type="RefSeq" id="WP_208925720.1">
    <property type="nucleotide sequence ID" value="NZ_LK996017.1"/>
</dbReference>
<evidence type="ECO:0000313" key="2">
    <source>
        <dbReference type="EMBL" id="CDX02449.1"/>
    </source>
</evidence>
<reference evidence="2" key="1">
    <citation type="submission" date="2014-07" db="EMBL/GenBank/DDBJ databases">
        <authorList>
            <person name="Hornung V.Bastian."/>
        </authorList>
    </citation>
    <scope>NUCLEOTIDE SEQUENCE</scope>
    <source>
        <strain evidence="2">PCE-S</strain>
    </source>
</reference>
<dbReference type="Pfam" id="PF09581">
    <property type="entry name" value="Spore_III_AF"/>
    <property type="match status" value="1"/>
</dbReference>
<dbReference type="InterPro" id="IPR014245">
    <property type="entry name" value="Spore_III_AF"/>
</dbReference>
<accession>A0A098B0Q7</accession>
<keyword evidence="1" id="KW-0472">Membrane</keyword>
<dbReference type="EMBL" id="LK996017">
    <property type="protein sequence ID" value="CDX02449.1"/>
    <property type="molecule type" value="Genomic_DNA"/>
</dbReference>